<dbReference type="AlphaFoldDB" id="A0A0C2YCQ0"/>
<dbReference type="EMBL" id="KN831788">
    <property type="protein sequence ID" value="KIM38792.1"/>
    <property type="molecule type" value="Genomic_DNA"/>
</dbReference>
<organism evidence="1 2">
    <name type="scientific">Hebeloma cylindrosporum</name>
    <dbReference type="NCBI Taxonomy" id="76867"/>
    <lineage>
        <taxon>Eukaryota</taxon>
        <taxon>Fungi</taxon>
        <taxon>Dikarya</taxon>
        <taxon>Basidiomycota</taxon>
        <taxon>Agaricomycotina</taxon>
        <taxon>Agaricomycetes</taxon>
        <taxon>Agaricomycetidae</taxon>
        <taxon>Agaricales</taxon>
        <taxon>Agaricineae</taxon>
        <taxon>Hymenogastraceae</taxon>
        <taxon>Hebeloma</taxon>
    </lineage>
</organism>
<dbReference type="OrthoDB" id="3222453at2759"/>
<protein>
    <submittedName>
        <fullName evidence="1">Uncharacterized protein</fullName>
    </submittedName>
</protein>
<sequence>MYHALALKGRGSPIHVAGPPMEQPIQYRMEGYAIGDVMLFDILGYVDFHFNACVPADSPFNGHPDDIPEGFSPLPLNGLPEDIPDGFSPLVPPLDPANIHDDAPFKGHTVMDGKSVRKFQIHGHAPGSIFDAVAEEMAILTIPDGVKSQDVIDVSCFRKYVAENAIGWYKFVNEVGGRRATNGDLRVVVGLDHCSSWSRVTTSSVIVAVPGDGKAIPRSFSRFNAGVSGGGQGVLEPMEGRELLQGGAVYQNQSVFLRTLNISVCDDIWCKIAEEYRPHIELYRHPSTPEIPFKWDSNFIVGLV</sequence>
<accession>A0A0C2YCQ0</accession>
<evidence type="ECO:0000313" key="2">
    <source>
        <dbReference type="Proteomes" id="UP000053424"/>
    </source>
</evidence>
<reference evidence="2" key="2">
    <citation type="submission" date="2015-01" db="EMBL/GenBank/DDBJ databases">
        <title>Evolutionary Origins and Diversification of the Mycorrhizal Mutualists.</title>
        <authorList>
            <consortium name="DOE Joint Genome Institute"/>
            <consortium name="Mycorrhizal Genomics Consortium"/>
            <person name="Kohler A."/>
            <person name="Kuo A."/>
            <person name="Nagy L.G."/>
            <person name="Floudas D."/>
            <person name="Copeland A."/>
            <person name="Barry K.W."/>
            <person name="Cichocki N."/>
            <person name="Veneault-Fourrey C."/>
            <person name="LaButti K."/>
            <person name="Lindquist E.A."/>
            <person name="Lipzen A."/>
            <person name="Lundell T."/>
            <person name="Morin E."/>
            <person name="Murat C."/>
            <person name="Riley R."/>
            <person name="Ohm R."/>
            <person name="Sun H."/>
            <person name="Tunlid A."/>
            <person name="Henrissat B."/>
            <person name="Grigoriev I.V."/>
            <person name="Hibbett D.S."/>
            <person name="Martin F."/>
        </authorList>
    </citation>
    <scope>NUCLEOTIDE SEQUENCE [LARGE SCALE GENOMIC DNA]</scope>
    <source>
        <strain evidence="2">h7</strain>
    </source>
</reference>
<reference evidence="1 2" key="1">
    <citation type="submission" date="2014-04" db="EMBL/GenBank/DDBJ databases">
        <authorList>
            <consortium name="DOE Joint Genome Institute"/>
            <person name="Kuo A."/>
            <person name="Gay G."/>
            <person name="Dore J."/>
            <person name="Kohler A."/>
            <person name="Nagy L.G."/>
            <person name="Floudas D."/>
            <person name="Copeland A."/>
            <person name="Barry K.W."/>
            <person name="Cichocki N."/>
            <person name="Veneault-Fourrey C."/>
            <person name="LaButti K."/>
            <person name="Lindquist E.A."/>
            <person name="Lipzen A."/>
            <person name="Lundell T."/>
            <person name="Morin E."/>
            <person name="Murat C."/>
            <person name="Sun H."/>
            <person name="Tunlid A."/>
            <person name="Henrissat B."/>
            <person name="Grigoriev I.V."/>
            <person name="Hibbett D.S."/>
            <person name="Martin F."/>
            <person name="Nordberg H.P."/>
            <person name="Cantor M.N."/>
            <person name="Hua S.X."/>
        </authorList>
    </citation>
    <scope>NUCLEOTIDE SEQUENCE [LARGE SCALE GENOMIC DNA]</scope>
    <source>
        <strain evidence="2">h7</strain>
    </source>
</reference>
<keyword evidence="2" id="KW-1185">Reference proteome</keyword>
<gene>
    <name evidence="1" type="ORF">M413DRAFT_75442</name>
</gene>
<evidence type="ECO:0000313" key="1">
    <source>
        <dbReference type="EMBL" id="KIM38792.1"/>
    </source>
</evidence>
<dbReference type="HOGENOM" id="CLU_976791_0_0_1"/>
<dbReference type="STRING" id="686832.A0A0C2YCQ0"/>
<proteinExistence type="predicted"/>
<dbReference type="Proteomes" id="UP000053424">
    <property type="component" value="Unassembled WGS sequence"/>
</dbReference>
<name>A0A0C2YCQ0_HEBCY</name>